<feature type="binding site" evidence="5">
    <location>
        <begin position="136"/>
        <end position="137"/>
    </location>
    <ligand>
        <name>S-methyl-5'-thioadenosine</name>
        <dbReference type="ChEBI" id="CHEBI:17509"/>
    </ligand>
</feature>
<dbReference type="EMBL" id="JAIRBM010000003">
    <property type="protein sequence ID" value="MBZ6075619.1"/>
    <property type="molecule type" value="Genomic_DNA"/>
</dbReference>
<dbReference type="Pfam" id="PF17284">
    <property type="entry name" value="Spermine_synt_N"/>
    <property type="match status" value="1"/>
</dbReference>
<reference evidence="10 11" key="1">
    <citation type="submission" date="2021-09" db="EMBL/GenBank/DDBJ databases">
        <title>The complete genome sequence of a new microorganism.</title>
        <authorList>
            <person name="Zi Z."/>
        </authorList>
    </citation>
    <scope>NUCLEOTIDE SEQUENCE [LARGE SCALE GENOMIC DNA]</scope>
    <source>
        <strain evidence="10 11">WGZ8</strain>
    </source>
</reference>
<feature type="binding site" evidence="5">
    <location>
        <position position="61"/>
    </location>
    <ligand>
        <name>spermidine</name>
        <dbReference type="ChEBI" id="CHEBI:57834"/>
    </ligand>
</feature>
<feature type="binding site" evidence="5">
    <location>
        <position position="161"/>
    </location>
    <ligand>
        <name>S-methyl-5'-thioadenosine</name>
        <dbReference type="ChEBI" id="CHEBI:17509"/>
    </ligand>
</feature>
<comment type="catalytic activity">
    <reaction evidence="5 8">
        <text>S-adenosyl 3-(methylsulfanyl)propylamine + putrescine = S-methyl-5'-thioadenosine + spermidine + H(+)</text>
        <dbReference type="Rhea" id="RHEA:12721"/>
        <dbReference type="ChEBI" id="CHEBI:15378"/>
        <dbReference type="ChEBI" id="CHEBI:17509"/>
        <dbReference type="ChEBI" id="CHEBI:57443"/>
        <dbReference type="ChEBI" id="CHEBI:57834"/>
        <dbReference type="ChEBI" id="CHEBI:326268"/>
        <dbReference type="EC" id="2.5.1.16"/>
    </reaction>
</comment>
<dbReference type="InterPro" id="IPR029063">
    <property type="entry name" value="SAM-dependent_MTases_sf"/>
</dbReference>
<keyword evidence="11" id="KW-1185">Reference proteome</keyword>
<dbReference type="SUPFAM" id="SSF53335">
    <property type="entry name" value="S-adenosyl-L-methionine-dependent methyltransferases"/>
    <property type="match status" value="1"/>
</dbReference>
<evidence type="ECO:0000256" key="2">
    <source>
        <dbReference type="ARBA" id="ARBA00022679"/>
    </source>
</evidence>
<feature type="binding site" evidence="5">
    <location>
        <begin position="154"/>
        <end position="157"/>
    </location>
    <ligand>
        <name>spermidine</name>
        <dbReference type="ChEBI" id="CHEBI:57834"/>
    </ligand>
</feature>
<dbReference type="HAMAP" id="MF_00198">
    <property type="entry name" value="Spermidine_synth"/>
    <property type="match status" value="1"/>
</dbReference>
<protein>
    <recommendedName>
        <fullName evidence="5">Polyamine aminopropyltransferase</fullName>
    </recommendedName>
    <alternativeName>
        <fullName evidence="5">Putrescine aminopropyltransferase</fullName>
        <shortName evidence="5">PAPT</shortName>
    </alternativeName>
    <alternativeName>
        <fullName evidence="5">Spermidine synthase</fullName>
        <shortName evidence="5">SPDS</shortName>
        <shortName evidence="5">SPDSY</shortName>
        <ecNumber evidence="5">2.5.1.16</ecNumber>
    </alternativeName>
</protein>
<evidence type="ECO:0000256" key="4">
    <source>
        <dbReference type="ARBA" id="ARBA00023115"/>
    </source>
</evidence>
<evidence type="ECO:0000256" key="6">
    <source>
        <dbReference type="PROSITE-ProRule" id="PRU00354"/>
    </source>
</evidence>
<dbReference type="PANTHER" id="PTHR11558:SF11">
    <property type="entry name" value="SPERMIDINE SYNTHASE"/>
    <property type="match status" value="1"/>
</dbReference>
<evidence type="ECO:0000256" key="5">
    <source>
        <dbReference type="HAMAP-Rule" id="MF_00198"/>
    </source>
</evidence>
<dbReference type="CDD" id="cd02440">
    <property type="entry name" value="AdoMet_MTases"/>
    <property type="match status" value="1"/>
</dbReference>
<evidence type="ECO:0000259" key="9">
    <source>
        <dbReference type="PROSITE" id="PS51006"/>
    </source>
</evidence>
<dbReference type="InterPro" id="IPR030374">
    <property type="entry name" value="PABS"/>
</dbReference>
<accession>A0ABS7VJC6</accession>
<dbReference type="NCBIfam" id="TIGR00417">
    <property type="entry name" value="speE"/>
    <property type="match status" value="1"/>
</dbReference>
<comment type="function">
    <text evidence="5">Catalyzes the irreversible transfer of a propylamine group from the amino donor S-adenosylmethioninamine (decarboxy-AdoMet) to putrescine (1,4-diaminobutane) to yield spermidine.</text>
</comment>
<dbReference type="InterPro" id="IPR037163">
    <property type="entry name" value="Spermidine_synt_N_sf"/>
</dbReference>
<dbReference type="Proteomes" id="UP000704176">
    <property type="component" value="Unassembled WGS sequence"/>
</dbReference>
<dbReference type="NCBIfam" id="NF002010">
    <property type="entry name" value="PRK00811.1"/>
    <property type="match status" value="1"/>
</dbReference>
<feature type="domain" description="PABS" evidence="9">
    <location>
        <begin position="1"/>
        <end position="234"/>
    </location>
</feature>
<feature type="binding site" evidence="5">
    <location>
        <position position="104"/>
    </location>
    <ligand>
        <name>S-methyl-5'-thioadenosine</name>
        <dbReference type="ChEBI" id="CHEBI:17509"/>
    </ligand>
</feature>
<evidence type="ECO:0000313" key="10">
    <source>
        <dbReference type="EMBL" id="MBZ6075619.1"/>
    </source>
</evidence>
<dbReference type="RefSeq" id="WP_224311724.1">
    <property type="nucleotide sequence ID" value="NZ_JAIRBM010000003.1"/>
</dbReference>
<dbReference type="Gene3D" id="3.40.50.150">
    <property type="entry name" value="Vaccinia Virus protein VP39"/>
    <property type="match status" value="1"/>
</dbReference>
<evidence type="ECO:0000256" key="3">
    <source>
        <dbReference type="ARBA" id="ARBA00023066"/>
    </source>
</evidence>
<dbReference type="PANTHER" id="PTHR11558">
    <property type="entry name" value="SPERMIDINE/SPERMINE SYNTHASE"/>
    <property type="match status" value="1"/>
</dbReference>
<dbReference type="InterPro" id="IPR001045">
    <property type="entry name" value="Spermi_synthase"/>
</dbReference>
<dbReference type="PROSITE" id="PS01330">
    <property type="entry name" value="PABS_1"/>
    <property type="match status" value="1"/>
</dbReference>
<dbReference type="EC" id="2.5.1.16" evidence="5"/>
<dbReference type="Gene3D" id="2.30.140.10">
    <property type="entry name" value="Spermidine synthase, tetramerisation domain"/>
    <property type="match status" value="1"/>
</dbReference>
<organism evidence="10 11">
    <name type="scientific">Microvirga puerhi</name>
    <dbReference type="NCBI Taxonomy" id="2876078"/>
    <lineage>
        <taxon>Bacteria</taxon>
        <taxon>Pseudomonadati</taxon>
        <taxon>Pseudomonadota</taxon>
        <taxon>Alphaproteobacteria</taxon>
        <taxon>Hyphomicrobiales</taxon>
        <taxon>Methylobacteriaceae</taxon>
        <taxon>Microvirga</taxon>
    </lineage>
</organism>
<proteinExistence type="inferred from homology"/>
<dbReference type="InterPro" id="IPR030373">
    <property type="entry name" value="PABS_CS"/>
</dbReference>
<comment type="similarity">
    <text evidence="1 5 7">Belongs to the spermidine/spermine synthase family.</text>
</comment>
<feature type="binding site" evidence="5">
    <location>
        <position position="30"/>
    </location>
    <ligand>
        <name>S-methyl-5'-thioadenosine</name>
        <dbReference type="ChEBI" id="CHEBI:17509"/>
    </ligand>
</feature>
<evidence type="ECO:0000256" key="1">
    <source>
        <dbReference type="ARBA" id="ARBA00007867"/>
    </source>
</evidence>
<keyword evidence="3 5" id="KW-0745">Spermidine biosynthesis</keyword>
<evidence type="ECO:0000256" key="8">
    <source>
        <dbReference type="RuleBase" id="RU003837"/>
    </source>
</evidence>
<comment type="subunit">
    <text evidence="5">Homodimer or homotetramer.</text>
</comment>
<name>A0ABS7VJC6_9HYPH</name>
<dbReference type="InterPro" id="IPR035246">
    <property type="entry name" value="Spermidine_synt_N"/>
</dbReference>
<gene>
    <name evidence="5 10" type="primary">speE</name>
    <name evidence="10" type="ORF">K9B37_04860</name>
</gene>
<keyword evidence="2 5" id="KW-0808">Transferase</keyword>
<feature type="binding site" evidence="5">
    <location>
        <position position="85"/>
    </location>
    <ligand>
        <name>spermidine</name>
        <dbReference type="ChEBI" id="CHEBI:57834"/>
    </ligand>
</feature>
<feature type="active site" description="Proton acceptor" evidence="5 6">
    <location>
        <position position="154"/>
    </location>
</feature>
<dbReference type="Pfam" id="PF01564">
    <property type="entry name" value="Spermine_synth"/>
    <property type="match status" value="1"/>
</dbReference>
<dbReference type="PROSITE" id="PS51006">
    <property type="entry name" value="PABS_2"/>
    <property type="match status" value="1"/>
</dbReference>
<evidence type="ECO:0000256" key="7">
    <source>
        <dbReference type="RuleBase" id="RU003836"/>
    </source>
</evidence>
<comment type="pathway">
    <text evidence="5">Amine and polyamine biosynthesis; spermidine biosynthesis; spermidine from putrescine: step 1/1.</text>
</comment>
<sequence>MRWFQEKLYEHHKQALSIDTVHYHWRTEFQDVLIFENATFGKVLVLDGIVQLTERDNHIYHEMIVHVPMLAHGAARNVLIIGGGDGGALKEVLKHPVERVTLVELDDEVISLSQLYLPNVSDGAFIDPRASVQVMDGTRYVEQTREKFDVIIIDSTDPLGPGETLFTAAFYEACRRRLRPSGIIVVQSGAPFFQPKELEMVCRSLSESFDGVRPYLAPVPTYAGGMLALVAAGASRDALRPPCKVLRERFRPLQGQTRYYTPEVHRAAFTLAPIFAP</sequence>
<evidence type="ECO:0000313" key="11">
    <source>
        <dbReference type="Proteomes" id="UP000704176"/>
    </source>
</evidence>
<comment type="caution">
    <text evidence="10">The sequence shown here is derived from an EMBL/GenBank/DDBJ whole genome shotgun (WGS) entry which is preliminary data.</text>
</comment>
<keyword evidence="4 5" id="KW-0620">Polyamine biosynthesis</keyword>
<dbReference type="GO" id="GO:0004766">
    <property type="term" value="F:spermidine synthase activity"/>
    <property type="evidence" value="ECO:0007669"/>
    <property type="project" value="UniProtKB-EC"/>
</dbReference>